<dbReference type="NCBIfam" id="NF009688">
    <property type="entry name" value="PRK13209.1"/>
    <property type="match status" value="1"/>
</dbReference>
<dbReference type="SUPFAM" id="SSF51658">
    <property type="entry name" value="Xylose isomerase-like"/>
    <property type="match status" value="1"/>
</dbReference>
<dbReference type="InterPro" id="IPR050417">
    <property type="entry name" value="Sugar_Epim/Isomerase"/>
</dbReference>
<sequence length="300" mass="35037">MLKPLRTNLPNIENKKRLLGIYEKAINNKFSLEEKIIIAKEAGYDFMEFSVDESPQRLARLDWSDEEITHAQSLLIKHKFNFNSMTLSGHRKYPFGSKDPKIRARAKEIMTKAIILAKKLGIRTVQLAGYDVYYEPGDEETRKNFIEGMKWAVTEASKYSVMLAFEIMDTQFMGTNSRAMTYINMINSPYLQIYPDLGNIYQWSKKEDLYNEFELARNHIVAFHFKDTVPGKFRDTPFGTGTVDFPYLLKILKDLKMNQPIMIEMWSLNKENETKTQAIKYIKDAHDFYDKMWAKVGGDK</sequence>
<evidence type="ECO:0000313" key="5">
    <source>
        <dbReference type="Proteomes" id="UP000006810"/>
    </source>
</evidence>
<evidence type="ECO:0000313" key="4">
    <source>
        <dbReference type="EMBL" id="BAH69918.1"/>
    </source>
</evidence>
<dbReference type="Pfam" id="PF01261">
    <property type="entry name" value="AP_endonuc_2"/>
    <property type="match status" value="1"/>
</dbReference>
<dbReference type="HOGENOM" id="CLU_082738_0_0_14"/>
<dbReference type="InterPro" id="IPR036237">
    <property type="entry name" value="Xyl_isomerase-like_sf"/>
</dbReference>
<dbReference type="NCBIfam" id="NF009689">
    <property type="entry name" value="PRK13210.1"/>
    <property type="match status" value="1"/>
</dbReference>
<dbReference type="PATRIC" id="fig|496833.3.peg.244"/>
<evidence type="ECO:0000259" key="3">
    <source>
        <dbReference type="Pfam" id="PF01261"/>
    </source>
</evidence>
<accession>C4XFJ6</accession>
<evidence type="ECO:0000256" key="1">
    <source>
        <dbReference type="ARBA" id="ARBA00023235"/>
    </source>
</evidence>
<dbReference type="KEGG" id="mfp:MBIO_0653"/>
<dbReference type="EMBL" id="AP009608">
    <property type="protein sequence ID" value="BAH69918.1"/>
    <property type="molecule type" value="Genomic_DNA"/>
</dbReference>
<dbReference type="Proteomes" id="UP000006810">
    <property type="component" value="Chromosome"/>
</dbReference>
<dbReference type="InterPro" id="IPR004560">
    <property type="entry name" value="L-Ru-5P_3-Epase"/>
</dbReference>
<gene>
    <name evidence="4" type="ordered locus">MBIO_0653</name>
</gene>
<dbReference type="GO" id="GO:0016861">
    <property type="term" value="F:intramolecular oxidoreductase activity, interconverting aldoses and ketoses"/>
    <property type="evidence" value="ECO:0007669"/>
    <property type="project" value="InterPro"/>
</dbReference>
<organism evidence="4 5">
    <name type="scientific">Mycoplasmopsis fermentans (strain ATCC 19989 / NBRC 14854 / NCTC 10117 / PG18)</name>
    <name type="common">Mycoplasma fermentans</name>
    <dbReference type="NCBI Taxonomy" id="496833"/>
    <lineage>
        <taxon>Bacteria</taxon>
        <taxon>Bacillati</taxon>
        <taxon>Mycoplasmatota</taxon>
        <taxon>Mycoplasmoidales</taxon>
        <taxon>Metamycoplasmataceae</taxon>
        <taxon>Mycoplasmopsis</taxon>
    </lineage>
</organism>
<dbReference type="eggNOG" id="COG3623">
    <property type="taxonomic scope" value="Bacteria"/>
</dbReference>
<dbReference type="GO" id="GO:0034015">
    <property type="term" value="F:L-ribulose-5-phosphate 3-epimerase activity"/>
    <property type="evidence" value="ECO:0007669"/>
    <property type="project" value="TreeGrafter"/>
</dbReference>
<name>C4XFJ6_MYCFP</name>
<dbReference type="Gene3D" id="3.20.20.150">
    <property type="entry name" value="Divalent-metal-dependent TIM barrel enzymes"/>
    <property type="match status" value="1"/>
</dbReference>
<proteinExistence type="predicted"/>
<dbReference type="GO" id="GO:0019852">
    <property type="term" value="P:L-ascorbic acid metabolic process"/>
    <property type="evidence" value="ECO:0007669"/>
    <property type="project" value="TreeGrafter"/>
</dbReference>
<evidence type="ECO:0000256" key="2">
    <source>
        <dbReference type="NCBIfam" id="TIGR00542"/>
    </source>
</evidence>
<dbReference type="InterPro" id="IPR013022">
    <property type="entry name" value="Xyl_isomerase-like_TIM-brl"/>
</dbReference>
<reference evidence="4 5" key="1">
    <citation type="journal article" date="2009" name="Curr. Microbiol.">
        <title>Molecular cloning and expression of a novel cholinephosphotransferase involved in glycoglycerophospholipid biosynthesis of Mycoplasma fermentans.</title>
        <authorList>
            <person name="Ishida N."/>
            <person name="Irikura D."/>
            <person name="Matsuda K."/>
            <person name="Sato S."/>
            <person name="Asano K."/>
        </authorList>
    </citation>
    <scope>NUCLEOTIDE SEQUENCE [LARGE SCALE GENOMIC DNA]</scope>
    <source>
        <strain evidence="5">ATCC 19989 / NBRC 14854 / NCTC 10117 / PG18</strain>
    </source>
</reference>
<dbReference type="PANTHER" id="PTHR43489">
    <property type="entry name" value="ISOMERASE"/>
    <property type="match status" value="1"/>
</dbReference>
<keyword evidence="1" id="KW-0413">Isomerase</keyword>
<dbReference type="PANTHER" id="PTHR43489:SF1">
    <property type="entry name" value="L-RIBULOSE-5-PHOSPHATE 3-EPIMERASE SGBU-RELATED"/>
    <property type="match status" value="1"/>
</dbReference>
<feature type="domain" description="Xylose isomerase-like TIM barrel" evidence="3">
    <location>
        <begin position="38"/>
        <end position="283"/>
    </location>
</feature>
<keyword evidence="5" id="KW-1185">Reference proteome</keyword>
<dbReference type="AlphaFoldDB" id="C4XFJ6"/>
<protein>
    <recommendedName>
        <fullName evidence="2">L-ribulose-5-phosphate 3-epimerase</fullName>
    </recommendedName>
</protein>
<dbReference type="NCBIfam" id="TIGR00542">
    <property type="entry name" value="hxl6Piso_put"/>
    <property type="match status" value="1"/>
</dbReference>